<proteinExistence type="inferred from homology"/>
<sequence length="311" mass="32727">MKKIRIGTRGSRLALAQANTVAGMLKGALGCDTEIVTIKTAGDSVNNVPLWKVGGKGLFVKEIETALLKGEIDIAVHSMKDLPAEISEGLVVGAVPRRLNPEDCLIVSRRVGDSPPSIGGIGDLPEGAVVGTSSLRRGAQLLMIRPDLRVIPMRGNVDTRLKKLGQGECDATVLAAAGMDRLGLDDVERVHLNPAEFIPAVGQGALAVEVGRRFREEVSSIDDAESRAAVLAERALVRTLGATCRSAVGGYARIVDGRLMLKGRVLSPDGRDMLEGEASGEMEDGAEIGRELGEELLGRGAGRLLDMAPEG</sequence>
<dbReference type="GO" id="GO:0006782">
    <property type="term" value="P:protoporphyrinogen IX biosynthetic process"/>
    <property type="evidence" value="ECO:0007669"/>
    <property type="project" value="UniProtKB-UniRule"/>
</dbReference>
<keyword evidence="5 7" id="KW-0627">Porphyrin biosynthesis</keyword>
<evidence type="ECO:0000259" key="8">
    <source>
        <dbReference type="Pfam" id="PF01379"/>
    </source>
</evidence>
<dbReference type="Proteomes" id="UP000809273">
    <property type="component" value="Unassembled WGS sequence"/>
</dbReference>
<comment type="function">
    <text evidence="1 7">Tetrapolymerization of the monopyrrole PBG into the hydroxymethylbilane pre-uroporphyrinogen in several discrete steps.</text>
</comment>
<evidence type="ECO:0000256" key="3">
    <source>
        <dbReference type="ARBA" id="ARBA00011245"/>
    </source>
</evidence>
<dbReference type="Pfam" id="PF03900">
    <property type="entry name" value="Porphobil_deamC"/>
    <property type="match status" value="1"/>
</dbReference>
<evidence type="ECO:0000256" key="1">
    <source>
        <dbReference type="ARBA" id="ARBA00002869"/>
    </source>
</evidence>
<evidence type="ECO:0000259" key="9">
    <source>
        <dbReference type="Pfam" id="PF03900"/>
    </source>
</evidence>
<feature type="modified residue" description="S-(dipyrrolylmethanemethyl)cysteine" evidence="7">
    <location>
        <position position="244"/>
    </location>
</feature>
<comment type="catalytic activity">
    <reaction evidence="6 7">
        <text>4 porphobilinogen + H2O = hydroxymethylbilane + 4 NH4(+)</text>
        <dbReference type="Rhea" id="RHEA:13185"/>
        <dbReference type="ChEBI" id="CHEBI:15377"/>
        <dbReference type="ChEBI" id="CHEBI:28938"/>
        <dbReference type="ChEBI" id="CHEBI:57845"/>
        <dbReference type="ChEBI" id="CHEBI:58126"/>
        <dbReference type="EC" id="2.5.1.61"/>
    </reaction>
</comment>
<evidence type="ECO:0000313" key="11">
    <source>
        <dbReference type="Proteomes" id="UP000809273"/>
    </source>
</evidence>
<dbReference type="EC" id="2.5.1.61" evidence="7"/>
<dbReference type="SUPFAM" id="SSF53850">
    <property type="entry name" value="Periplasmic binding protein-like II"/>
    <property type="match status" value="1"/>
</dbReference>
<comment type="cofactor">
    <cofactor evidence="7">
        <name>dipyrromethane</name>
        <dbReference type="ChEBI" id="CHEBI:60342"/>
    </cofactor>
    <text evidence="7">Binds 1 dipyrromethane group covalently.</text>
</comment>
<dbReference type="InterPro" id="IPR000860">
    <property type="entry name" value="HemC"/>
</dbReference>
<evidence type="ECO:0000256" key="2">
    <source>
        <dbReference type="ARBA" id="ARBA00005638"/>
    </source>
</evidence>
<dbReference type="AlphaFoldDB" id="A0A9D8KDF9"/>
<keyword evidence="4 7" id="KW-0808">Transferase</keyword>
<dbReference type="Gene3D" id="3.30.160.40">
    <property type="entry name" value="Porphobilinogen deaminase, C-terminal domain"/>
    <property type="match status" value="1"/>
</dbReference>
<feature type="domain" description="Porphobilinogen deaminase N-terminal" evidence="8">
    <location>
        <begin position="4"/>
        <end position="211"/>
    </location>
</feature>
<dbReference type="PANTHER" id="PTHR11557">
    <property type="entry name" value="PORPHOBILINOGEN DEAMINASE"/>
    <property type="match status" value="1"/>
</dbReference>
<comment type="subunit">
    <text evidence="3 7">Monomer.</text>
</comment>
<evidence type="ECO:0000256" key="6">
    <source>
        <dbReference type="ARBA" id="ARBA00048169"/>
    </source>
</evidence>
<accession>A0A9D8KDF9</accession>
<comment type="miscellaneous">
    <text evidence="7">The porphobilinogen subunits are added to the dipyrromethane group.</text>
</comment>
<dbReference type="NCBIfam" id="TIGR00212">
    <property type="entry name" value="hemC"/>
    <property type="match status" value="1"/>
</dbReference>
<dbReference type="EMBL" id="JAFGIX010000011">
    <property type="protein sequence ID" value="MBN1572067.1"/>
    <property type="molecule type" value="Genomic_DNA"/>
</dbReference>
<dbReference type="PANTHER" id="PTHR11557:SF0">
    <property type="entry name" value="PORPHOBILINOGEN DEAMINASE"/>
    <property type="match status" value="1"/>
</dbReference>
<organism evidence="10 11">
    <name type="scientific">Candidatus Zymogenus saltonus</name>
    <dbReference type="NCBI Taxonomy" id="2844893"/>
    <lineage>
        <taxon>Bacteria</taxon>
        <taxon>Deltaproteobacteria</taxon>
        <taxon>Candidatus Zymogenia</taxon>
        <taxon>Candidatus Zymogeniales</taxon>
        <taxon>Candidatus Zymogenaceae</taxon>
        <taxon>Candidatus Zymogenus</taxon>
    </lineage>
</organism>
<comment type="caution">
    <text evidence="10">The sequence shown here is derived from an EMBL/GenBank/DDBJ whole genome shotgun (WGS) entry which is preliminary data.</text>
</comment>
<feature type="domain" description="Porphobilinogen deaminase C-terminal" evidence="9">
    <location>
        <begin position="229"/>
        <end position="297"/>
    </location>
</feature>
<reference evidence="10" key="2">
    <citation type="submission" date="2021-01" db="EMBL/GenBank/DDBJ databases">
        <authorList>
            <person name="Hahn C.R."/>
            <person name="Youssef N.H."/>
            <person name="Elshahed M."/>
        </authorList>
    </citation>
    <scope>NUCLEOTIDE SEQUENCE</scope>
    <source>
        <strain evidence="10">Zod_Metabat.24</strain>
    </source>
</reference>
<protein>
    <recommendedName>
        <fullName evidence="7">Porphobilinogen deaminase</fullName>
        <shortName evidence="7">PBG</shortName>
        <ecNumber evidence="7">2.5.1.61</ecNumber>
    </recommendedName>
    <alternativeName>
        <fullName evidence="7">Hydroxymethylbilane synthase</fullName>
        <shortName evidence="7">HMBS</shortName>
    </alternativeName>
    <alternativeName>
        <fullName evidence="7">Pre-uroporphyrinogen synthase</fullName>
    </alternativeName>
</protein>
<dbReference type="SUPFAM" id="SSF54782">
    <property type="entry name" value="Porphobilinogen deaminase (hydroxymethylbilane synthase), C-terminal domain"/>
    <property type="match status" value="1"/>
</dbReference>
<name>A0A9D8KDF9_9DELT</name>
<dbReference type="InterPro" id="IPR022417">
    <property type="entry name" value="Porphobilin_deaminase_N"/>
</dbReference>
<comment type="similarity">
    <text evidence="2 7">Belongs to the HMBS family.</text>
</comment>
<dbReference type="InterPro" id="IPR036803">
    <property type="entry name" value="Porphobilinogen_deaminase_C_sf"/>
</dbReference>
<dbReference type="Gene3D" id="3.40.190.10">
    <property type="entry name" value="Periplasmic binding protein-like II"/>
    <property type="match status" value="2"/>
</dbReference>
<dbReference type="PIRSF" id="PIRSF001438">
    <property type="entry name" value="4pyrrol_synth_OHMeBilane_synth"/>
    <property type="match status" value="1"/>
</dbReference>
<evidence type="ECO:0000256" key="7">
    <source>
        <dbReference type="HAMAP-Rule" id="MF_00260"/>
    </source>
</evidence>
<evidence type="ECO:0000256" key="5">
    <source>
        <dbReference type="ARBA" id="ARBA00023244"/>
    </source>
</evidence>
<dbReference type="GO" id="GO:0005737">
    <property type="term" value="C:cytoplasm"/>
    <property type="evidence" value="ECO:0007669"/>
    <property type="project" value="UniProtKB-UniRule"/>
</dbReference>
<dbReference type="PRINTS" id="PR00151">
    <property type="entry name" value="PORPHBDMNASE"/>
</dbReference>
<evidence type="ECO:0000256" key="4">
    <source>
        <dbReference type="ARBA" id="ARBA00022679"/>
    </source>
</evidence>
<dbReference type="Pfam" id="PF01379">
    <property type="entry name" value="Porphobil_deam"/>
    <property type="match status" value="1"/>
</dbReference>
<gene>
    <name evidence="7 10" type="primary">hemC</name>
    <name evidence="10" type="ORF">JW984_02605</name>
</gene>
<dbReference type="GO" id="GO:0004418">
    <property type="term" value="F:hydroxymethylbilane synthase activity"/>
    <property type="evidence" value="ECO:0007669"/>
    <property type="project" value="UniProtKB-UniRule"/>
</dbReference>
<reference evidence="10" key="1">
    <citation type="journal article" date="2021" name="Environ. Microbiol.">
        <title>Genomic characterization of three novel Desulfobacterota classes expand the metabolic and phylogenetic diversity of the phylum.</title>
        <authorList>
            <person name="Murphy C.L."/>
            <person name="Biggerstaff J."/>
            <person name="Eichhorn A."/>
            <person name="Ewing E."/>
            <person name="Shahan R."/>
            <person name="Soriano D."/>
            <person name="Stewart S."/>
            <person name="VanMol K."/>
            <person name="Walker R."/>
            <person name="Walters P."/>
            <person name="Elshahed M.S."/>
            <person name="Youssef N.H."/>
        </authorList>
    </citation>
    <scope>NUCLEOTIDE SEQUENCE</scope>
    <source>
        <strain evidence="10">Zod_Metabat.24</strain>
    </source>
</reference>
<dbReference type="HAMAP" id="MF_00260">
    <property type="entry name" value="Porphobil_deam"/>
    <property type="match status" value="1"/>
</dbReference>
<evidence type="ECO:0000313" key="10">
    <source>
        <dbReference type="EMBL" id="MBN1572067.1"/>
    </source>
</evidence>
<dbReference type="FunFam" id="3.40.190.10:FF:000005">
    <property type="entry name" value="Porphobilinogen deaminase"/>
    <property type="match status" value="1"/>
</dbReference>
<dbReference type="InterPro" id="IPR022418">
    <property type="entry name" value="Porphobilinogen_deaminase_C"/>
</dbReference>